<dbReference type="EMBL" id="JXLN01001698">
    <property type="protein sequence ID" value="KPM02370.1"/>
    <property type="molecule type" value="Genomic_DNA"/>
</dbReference>
<dbReference type="InterPro" id="IPR011989">
    <property type="entry name" value="ARM-like"/>
</dbReference>
<feature type="domain" description="RNA polymerase II assembly factor Rtp1 C-terminal" evidence="2">
    <location>
        <begin position="828"/>
        <end position="927"/>
    </location>
</feature>
<dbReference type="InterPro" id="IPR039600">
    <property type="entry name" value="TANGO6/Rtp1"/>
</dbReference>
<sequence>MSDSKTIDDGMRKLIKILEKWTKLVDEQSIKLFLIPTETNASENDDWFVEKLSLIDVLSNEIEDILSKYNDIIDIDMKLEETNEILSQCFSCRRTIVERLETFLKCFRINITKLREFSLSVIDSVGKRYEDLYYAKIRKQMVLRLSLIYLHTSTVVGLVKLIENDNFQKKIFSNDQEPTLPSSLSQINQSNLNSIDLLLSTNEESLIRLSICHSLCIAFIMVILNYLPDSLCRKTLMKIFPTSAHLPNLNEKFNFSQDPSLFQSYELMKPIYLIYLQLFLLNSSSEHRLPPIEIIQQTIRNDCLGIILLLFSIYKIYKKNDYEKKELSFSSMKNQSFLIVENEFAESHFKIPNRLFIIRNLLLLLSVLRSPEANSSRALLETIVNLLRNHLIHDGGLSLLVDAALDSDETSQKETTIIQRLQAMTTLIIHLPVKQKEKYIERIIDQTIKHLLLQNDTVSKSMHKQNIYWHFGTMILNDLNKSHKETVKKLVFNELQKSFRNETSLSIKDSIDIIERFAIHRTCLKQCSSFFAILFYLRLQFELKPTIIDIKVKQQCERLLILILKEISNSVYIFDQCICDQKSEFIDRFQIDYMENGDCLIKFKTFEEKQEDFSELDIQIINYSLKILDQMSINFRFDLFYLLLERFLDENPSIIVATLIENLCEKLFGSTITKEQEDYRENIINSNPRAIQFLCSTFERMANRLTQSEAYTDLEKEFWEETIMNCHKILSILVENIENTIRTKTIESKNIDNTDIQSILRELRKCEIVLESLLSRTRNVVWSNSDNKESLLNLKMRIGNLCKIYSNIPVISNDSKQIESLIYKLKYEDFMPEKVHCLINMKQMILKQDQQINHHIEEIYQILKNILNESDSYLYLAAIKTLVALTIRYTDLILPDLLTEMIVEKQPALPLATRLKTGQVILELIDYIKDFAHHYSSKFINALLIGIKSPENAIKISCLSCLGEFFRRYPIGFVNTAVELIDMANNLLIYEKNIDVRRAVVVFLHHSLKGFDKNSAFSAADQLKSIKNMILDIGQHCIDDVLYHHCCAAYEEISRICNEIFDDIADR</sequence>
<dbReference type="PANTHER" id="PTHR20959:SF1">
    <property type="entry name" value="TRANSPORT AND GOLGI ORGANIZATION PROTEIN 6 HOMOLOG"/>
    <property type="match status" value="1"/>
</dbReference>
<dbReference type="Pfam" id="PF10363">
    <property type="entry name" value="RTP1_C1"/>
    <property type="match status" value="1"/>
</dbReference>
<protein>
    <recommendedName>
        <fullName evidence="2">RNA polymerase II assembly factor Rtp1 C-terminal domain-containing protein</fullName>
    </recommendedName>
</protein>
<reference evidence="3 4" key="1">
    <citation type="journal article" date="2015" name="Parasit. Vectors">
        <title>Draft genome of the scabies mite.</title>
        <authorList>
            <person name="Rider S.D.Jr."/>
            <person name="Morgan M.S."/>
            <person name="Arlian L.G."/>
        </authorList>
    </citation>
    <scope>NUCLEOTIDE SEQUENCE [LARGE SCALE GENOMIC DNA]</scope>
    <source>
        <strain evidence="3">Arlian Lab</strain>
    </source>
</reference>
<dbReference type="Gene3D" id="1.25.10.10">
    <property type="entry name" value="Leucine-rich Repeat Variant"/>
    <property type="match status" value="1"/>
</dbReference>
<gene>
    <name evidence="3" type="ORF">QR98_0007820</name>
</gene>
<evidence type="ECO:0000313" key="4">
    <source>
        <dbReference type="Proteomes" id="UP000616769"/>
    </source>
</evidence>
<dbReference type="SUPFAM" id="SSF48371">
    <property type="entry name" value="ARM repeat"/>
    <property type="match status" value="1"/>
</dbReference>
<organism evidence="3 4">
    <name type="scientific">Sarcoptes scabiei</name>
    <name type="common">Itch mite</name>
    <name type="synonym">Acarus scabiei</name>
    <dbReference type="NCBI Taxonomy" id="52283"/>
    <lineage>
        <taxon>Eukaryota</taxon>
        <taxon>Metazoa</taxon>
        <taxon>Ecdysozoa</taxon>
        <taxon>Arthropoda</taxon>
        <taxon>Chelicerata</taxon>
        <taxon>Arachnida</taxon>
        <taxon>Acari</taxon>
        <taxon>Acariformes</taxon>
        <taxon>Sarcoptiformes</taxon>
        <taxon>Astigmata</taxon>
        <taxon>Psoroptidia</taxon>
        <taxon>Sarcoptoidea</taxon>
        <taxon>Sarcoptidae</taxon>
        <taxon>Sarcoptinae</taxon>
        <taxon>Sarcoptes</taxon>
    </lineage>
</organism>
<dbReference type="OrthoDB" id="39591at2759"/>
<dbReference type="VEuPathDB" id="VectorBase:SSCA003546"/>
<accession>A0A131ZW75</accession>
<dbReference type="AlphaFoldDB" id="A0A131ZW75"/>
<name>A0A131ZW75_SARSC</name>
<dbReference type="InterPro" id="IPR019451">
    <property type="entry name" value="Rtp1_C1"/>
</dbReference>
<comment type="caution">
    <text evidence="3">The sequence shown here is derived from an EMBL/GenBank/DDBJ whole genome shotgun (WGS) entry which is preliminary data.</text>
</comment>
<dbReference type="Proteomes" id="UP000616769">
    <property type="component" value="Unassembled WGS sequence"/>
</dbReference>
<comment type="similarity">
    <text evidence="1">Belongs to the Tango6 family.</text>
</comment>
<dbReference type="GO" id="GO:0009306">
    <property type="term" value="P:protein secretion"/>
    <property type="evidence" value="ECO:0007669"/>
    <property type="project" value="TreeGrafter"/>
</dbReference>
<evidence type="ECO:0000256" key="1">
    <source>
        <dbReference type="ARBA" id="ARBA00005724"/>
    </source>
</evidence>
<evidence type="ECO:0000313" key="3">
    <source>
        <dbReference type="EMBL" id="KPM02370.1"/>
    </source>
</evidence>
<dbReference type="InterPro" id="IPR016024">
    <property type="entry name" value="ARM-type_fold"/>
</dbReference>
<evidence type="ECO:0000259" key="2">
    <source>
        <dbReference type="Pfam" id="PF10363"/>
    </source>
</evidence>
<dbReference type="PANTHER" id="PTHR20959">
    <property type="entry name" value="TRANSPORT AND GOLGI ORGANIZATION PROTEIN 6 FAMILY MEMBER"/>
    <property type="match status" value="1"/>
</dbReference>
<proteinExistence type="inferred from homology"/>